<evidence type="ECO:0000256" key="1">
    <source>
        <dbReference type="SAM" id="Phobius"/>
    </source>
</evidence>
<dbReference type="SUPFAM" id="SSF57196">
    <property type="entry name" value="EGF/Laminin"/>
    <property type="match status" value="1"/>
</dbReference>
<gene>
    <name evidence="4" type="ORF">DPMN_090994</name>
</gene>
<dbReference type="InterPro" id="IPR000742">
    <property type="entry name" value="EGF"/>
</dbReference>
<keyword evidence="5" id="KW-1185">Reference proteome</keyword>
<organism evidence="4 5">
    <name type="scientific">Dreissena polymorpha</name>
    <name type="common">Zebra mussel</name>
    <name type="synonym">Mytilus polymorpha</name>
    <dbReference type="NCBI Taxonomy" id="45954"/>
    <lineage>
        <taxon>Eukaryota</taxon>
        <taxon>Metazoa</taxon>
        <taxon>Spiralia</taxon>
        <taxon>Lophotrochozoa</taxon>
        <taxon>Mollusca</taxon>
        <taxon>Bivalvia</taxon>
        <taxon>Autobranchia</taxon>
        <taxon>Heteroconchia</taxon>
        <taxon>Euheterodonta</taxon>
        <taxon>Imparidentia</taxon>
        <taxon>Neoheterodontei</taxon>
        <taxon>Myida</taxon>
        <taxon>Dreissenoidea</taxon>
        <taxon>Dreissenidae</taxon>
        <taxon>Dreissena</taxon>
    </lineage>
</organism>
<dbReference type="AlphaFoldDB" id="A0A9D4KYR1"/>
<reference evidence="4" key="2">
    <citation type="submission" date="2020-11" db="EMBL/GenBank/DDBJ databases">
        <authorList>
            <person name="McCartney M.A."/>
            <person name="Auch B."/>
            <person name="Kono T."/>
            <person name="Mallez S."/>
            <person name="Becker A."/>
            <person name="Gohl D.M."/>
            <person name="Silverstein K.A.T."/>
            <person name="Koren S."/>
            <person name="Bechman K.B."/>
            <person name="Herman A."/>
            <person name="Abrahante J.E."/>
            <person name="Garbe J."/>
        </authorList>
    </citation>
    <scope>NUCLEOTIDE SEQUENCE</scope>
    <source>
        <strain evidence="4">Duluth1</strain>
        <tissue evidence="4">Whole animal</tissue>
    </source>
</reference>
<feature type="non-terminal residue" evidence="4">
    <location>
        <position position="256"/>
    </location>
</feature>
<evidence type="ECO:0000259" key="3">
    <source>
        <dbReference type="PROSITE" id="PS01186"/>
    </source>
</evidence>
<feature type="domain" description="EGF-like" evidence="2 3">
    <location>
        <begin position="238"/>
        <end position="249"/>
    </location>
</feature>
<proteinExistence type="predicted"/>
<dbReference type="Proteomes" id="UP000828390">
    <property type="component" value="Unassembled WGS sequence"/>
</dbReference>
<reference evidence="4" key="1">
    <citation type="journal article" date="2019" name="bioRxiv">
        <title>The Genome of the Zebra Mussel, Dreissena polymorpha: A Resource for Invasive Species Research.</title>
        <authorList>
            <person name="McCartney M.A."/>
            <person name="Auch B."/>
            <person name="Kono T."/>
            <person name="Mallez S."/>
            <person name="Zhang Y."/>
            <person name="Obille A."/>
            <person name="Becker A."/>
            <person name="Abrahante J.E."/>
            <person name="Garbe J."/>
            <person name="Badalamenti J.P."/>
            <person name="Herman A."/>
            <person name="Mangelson H."/>
            <person name="Liachko I."/>
            <person name="Sullivan S."/>
            <person name="Sone E.D."/>
            <person name="Koren S."/>
            <person name="Silverstein K.A.T."/>
            <person name="Beckman K.B."/>
            <person name="Gohl D.M."/>
        </authorList>
    </citation>
    <scope>NUCLEOTIDE SEQUENCE</scope>
    <source>
        <strain evidence="4">Duluth1</strain>
        <tissue evidence="4">Whole animal</tissue>
    </source>
</reference>
<feature type="transmembrane region" description="Helical" evidence="1">
    <location>
        <begin position="54"/>
        <end position="76"/>
    </location>
</feature>
<dbReference type="PROSITE" id="PS01186">
    <property type="entry name" value="EGF_2"/>
    <property type="match status" value="1"/>
</dbReference>
<dbReference type="PROSITE" id="PS00022">
    <property type="entry name" value="EGF_1"/>
    <property type="match status" value="1"/>
</dbReference>
<accession>A0A9D4KYR1</accession>
<keyword evidence="1" id="KW-0812">Transmembrane</keyword>
<keyword evidence="1" id="KW-1133">Transmembrane helix</keyword>
<evidence type="ECO:0000259" key="2">
    <source>
        <dbReference type="PROSITE" id="PS00022"/>
    </source>
</evidence>
<comment type="caution">
    <text evidence="4">The sequence shown here is derived from an EMBL/GenBank/DDBJ whole genome shotgun (WGS) entry which is preliminary data.</text>
</comment>
<evidence type="ECO:0000313" key="4">
    <source>
        <dbReference type="EMBL" id="KAH3848615.1"/>
    </source>
</evidence>
<evidence type="ECO:0000313" key="5">
    <source>
        <dbReference type="Proteomes" id="UP000828390"/>
    </source>
</evidence>
<protein>
    <recommendedName>
        <fullName evidence="2 3">EGF-like domain-containing protein</fullName>
    </recommendedName>
</protein>
<name>A0A9D4KYR1_DREPO</name>
<dbReference type="EMBL" id="JAIWYP010000003">
    <property type="protein sequence ID" value="KAH3848615.1"/>
    <property type="molecule type" value="Genomic_DNA"/>
</dbReference>
<dbReference type="Pfam" id="PF00008">
    <property type="entry name" value="EGF"/>
    <property type="match status" value="1"/>
</dbReference>
<sequence>MDHHHTSVQVLNIGVEHLSQEEQDLQLHELPTNTASQDSLEQSRPRRKLCQRGYCKLMMFCGVLLVGLGVVVGLLINNYSKKQPDQSANAQSQPSAVVARNSVLTGPDTQGYIKYIIDVKGSSCQGGGDCRLCKWAINAPVKPVIHHDGSDCPKATKSHAGYRNCTAYPSLGCIGKCMDCNGTCMNYSSMVRYLGEDSPCTEDKEIIECCTLLHMRPDDYCLNGGKLLCEDKNNQPYCSCPKGWIGSRCGSRMTEN</sequence>
<keyword evidence="1" id="KW-0472">Membrane</keyword>
<dbReference type="Gene3D" id="2.10.25.10">
    <property type="entry name" value="Laminin"/>
    <property type="match status" value="1"/>
</dbReference>